<keyword evidence="2" id="KW-0812">Transmembrane</keyword>
<dbReference type="HOGENOM" id="CLU_044614_0_0_1"/>
<feature type="transmembrane region" description="Helical" evidence="2">
    <location>
        <begin position="102"/>
        <end position="123"/>
    </location>
</feature>
<dbReference type="OrthoDB" id="2796825at2759"/>
<evidence type="ECO:0000256" key="1">
    <source>
        <dbReference type="SAM" id="MobiDB-lite"/>
    </source>
</evidence>
<feature type="transmembrane region" description="Helical" evidence="2">
    <location>
        <begin position="20"/>
        <end position="39"/>
    </location>
</feature>
<organism evidence="3 4">
    <name type="scientific">Ceriporiopsis subvermispora (strain B)</name>
    <name type="common">White-rot fungus</name>
    <name type="synonym">Gelatoporia subvermispora</name>
    <dbReference type="NCBI Taxonomy" id="914234"/>
    <lineage>
        <taxon>Eukaryota</taxon>
        <taxon>Fungi</taxon>
        <taxon>Dikarya</taxon>
        <taxon>Basidiomycota</taxon>
        <taxon>Agaricomycotina</taxon>
        <taxon>Agaricomycetes</taxon>
        <taxon>Polyporales</taxon>
        <taxon>Gelatoporiaceae</taxon>
        <taxon>Gelatoporia</taxon>
    </lineage>
</organism>
<proteinExistence type="predicted"/>
<keyword evidence="2" id="KW-1133">Transmembrane helix</keyword>
<keyword evidence="4" id="KW-1185">Reference proteome</keyword>
<feature type="transmembrane region" description="Helical" evidence="2">
    <location>
        <begin position="249"/>
        <end position="266"/>
    </location>
</feature>
<feature type="transmembrane region" description="Helical" evidence="2">
    <location>
        <begin position="172"/>
        <end position="194"/>
    </location>
</feature>
<feature type="transmembrane region" description="Helical" evidence="2">
    <location>
        <begin position="214"/>
        <end position="237"/>
    </location>
</feature>
<evidence type="ECO:0000313" key="4">
    <source>
        <dbReference type="Proteomes" id="UP000016930"/>
    </source>
</evidence>
<feature type="compositionally biased region" description="Polar residues" evidence="1">
    <location>
        <begin position="288"/>
        <end position="314"/>
    </location>
</feature>
<sequence>MASTSILENAYYVTNYLSGIMYGIELSLFYVTVHSVYTMPKLQRRKSDKVFVLYSIALLFLLTVDIATNAFWGQQMWITFRDQPGGIPAFIAHEESVWYETWGTAASIALIFLGDGLLIFRCYIIWGSSLLVILLPCLTYLANIVLGILVLIEAGAPGGTIFSGKAINFGIPFYSIAIGLNILLTALICGRLLYISNWVRETLGNDAAKLYTGVLAITIESAIPYSLCGMMFLIPYVRGSQSSIGFAQIWGKFTCLSPQLIVFRVVTRRAWSNRAMTQDPSAITFSSGGLASNHASQPASPYGSGHSSDPTDSATWPGDRSIKNMV</sequence>
<feature type="transmembrane region" description="Helical" evidence="2">
    <location>
        <begin position="130"/>
        <end position="152"/>
    </location>
</feature>
<name>M2P968_CERS8</name>
<dbReference type="EMBL" id="KB445814">
    <property type="protein sequence ID" value="EMD31944.1"/>
    <property type="molecule type" value="Genomic_DNA"/>
</dbReference>
<reference evidence="3 4" key="1">
    <citation type="journal article" date="2012" name="Proc. Natl. Acad. Sci. U.S.A.">
        <title>Comparative genomics of Ceriporiopsis subvermispora and Phanerochaete chrysosporium provide insight into selective ligninolysis.</title>
        <authorList>
            <person name="Fernandez-Fueyo E."/>
            <person name="Ruiz-Duenas F.J."/>
            <person name="Ferreira P."/>
            <person name="Floudas D."/>
            <person name="Hibbett D.S."/>
            <person name="Canessa P."/>
            <person name="Larrondo L.F."/>
            <person name="James T.Y."/>
            <person name="Seelenfreund D."/>
            <person name="Lobos S."/>
            <person name="Polanco R."/>
            <person name="Tello M."/>
            <person name="Honda Y."/>
            <person name="Watanabe T."/>
            <person name="Watanabe T."/>
            <person name="Ryu J.S."/>
            <person name="Kubicek C.P."/>
            <person name="Schmoll M."/>
            <person name="Gaskell J."/>
            <person name="Hammel K.E."/>
            <person name="St John F.J."/>
            <person name="Vanden Wymelenberg A."/>
            <person name="Sabat G."/>
            <person name="Splinter BonDurant S."/>
            <person name="Syed K."/>
            <person name="Yadav J.S."/>
            <person name="Doddapaneni H."/>
            <person name="Subramanian V."/>
            <person name="Lavin J.L."/>
            <person name="Oguiza J.A."/>
            <person name="Perez G."/>
            <person name="Pisabarro A.G."/>
            <person name="Ramirez L."/>
            <person name="Santoyo F."/>
            <person name="Master E."/>
            <person name="Coutinho P.M."/>
            <person name="Henrissat B."/>
            <person name="Lombard V."/>
            <person name="Magnuson J.K."/>
            <person name="Kuees U."/>
            <person name="Hori C."/>
            <person name="Igarashi K."/>
            <person name="Samejima M."/>
            <person name="Held B.W."/>
            <person name="Barry K.W."/>
            <person name="LaButti K.M."/>
            <person name="Lapidus A."/>
            <person name="Lindquist E.A."/>
            <person name="Lucas S.M."/>
            <person name="Riley R."/>
            <person name="Salamov A.A."/>
            <person name="Hoffmeister D."/>
            <person name="Schwenk D."/>
            <person name="Hadar Y."/>
            <person name="Yarden O."/>
            <person name="de Vries R.P."/>
            <person name="Wiebenga A."/>
            <person name="Stenlid J."/>
            <person name="Eastwood D."/>
            <person name="Grigoriev I.V."/>
            <person name="Berka R.M."/>
            <person name="Blanchette R.A."/>
            <person name="Kersten P."/>
            <person name="Martinez A.T."/>
            <person name="Vicuna R."/>
            <person name="Cullen D."/>
        </authorList>
    </citation>
    <scope>NUCLEOTIDE SEQUENCE [LARGE SCALE GENOMIC DNA]</scope>
    <source>
        <strain evidence="3 4">B</strain>
    </source>
</reference>
<evidence type="ECO:0000256" key="2">
    <source>
        <dbReference type="SAM" id="Phobius"/>
    </source>
</evidence>
<protein>
    <submittedName>
        <fullName evidence="3">Uncharacterized protein</fullName>
    </submittedName>
</protein>
<keyword evidence="2" id="KW-0472">Membrane</keyword>
<accession>M2P968</accession>
<dbReference type="Proteomes" id="UP000016930">
    <property type="component" value="Unassembled WGS sequence"/>
</dbReference>
<evidence type="ECO:0000313" key="3">
    <source>
        <dbReference type="EMBL" id="EMD31944.1"/>
    </source>
</evidence>
<gene>
    <name evidence="3" type="ORF">CERSUDRAFT_162401</name>
</gene>
<feature type="region of interest" description="Disordered" evidence="1">
    <location>
        <begin position="288"/>
        <end position="326"/>
    </location>
</feature>
<feature type="transmembrane region" description="Helical" evidence="2">
    <location>
        <begin position="51"/>
        <end position="72"/>
    </location>
</feature>
<dbReference type="AlphaFoldDB" id="M2P968"/>